<reference evidence="5 6" key="1">
    <citation type="submission" date="2023-06" db="EMBL/GenBank/DDBJ databases">
        <title>Black Yeasts Isolated from many extreme environments.</title>
        <authorList>
            <person name="Coleine C."/>
            <person name="Stajich J.E."/>
            <person name="Selbmann L."/>
        </authorList>
    </citation>
    <scope>NUCLEOTIDE SEQUENCE [LARGE SCALE GENOMIC DNA]</scope>
    <source>
        <strain evidence="5 6">CCFEE 5887</strain>
    </source>
</reference>
<dbReference type="GO" id="GO:0003677">
    <property type="term" value="F:DNA binding"/>
    <property type="evidence" value="ECO:0007669"/>
    <property type="project" value="InterPro"/>
</dbReference>
<organism evidence="5 6">
    <name type="scientific">Vermiconidia calcicola</name>
    <dbReference type="NCBI Taxonomy" id="1690605"/>
    <lineage>
        <taxon>Eukaryota</taxon>
        <taxon>Fungi</taxon>
        <taxon>Dikarya</taxon>
        <taxon>Ascomycota</taxon>
        <taxon>Pezizomycotina</taxon>
        <taxon>Dothideomycetes</taxon>
        <taxon>Dothideomycetidae</taxon>
        <taxon>Mycosphaerellales</taxon>
        <taxon>Extremaceae</taxon>
        <taxon>Vermiconidia</taxon>
    </lineage>
</organism>
<proteinExistence type="predicted"/>
<feature type="region of interest" description="Disordered" evidence="3">
    <location>
        <begin position="512"/>
        <end position="554"/>
    </location>
</feature>
<protein>
    <recommendedName>
        <fullName evidence="4">Xylanolytic transcriptional activator regulatory domain-containing protein</fullName>
    </recommendedName>
</protein>
<dbReference type="GO" id="GO:0006351">
    <property type="term" value="P:DNA-templated transcription"/>
    <property type="evidence" value="ECO:0007669"/>
    <property type="project" value="InterPro"/>
</dbReference>
<evidence type="ECO:0000256" key="2">
    <source>
        <dbReference type="ARBA" id="ARBA00023242"/>
    </source>
</evidence>
<evidence type="ECO:0000313" key="6">
    <source>
        <dbReference type="Proteomes" id="UP001345827"/>
    </source>
</evidence>
<dbReference type="EMBL" id="JAXLQG010000002">
    <property type="protein sequence ID" value="KAK5543555.1"/>
    <property type="molecule type" value="Genomic_DNA"/>
</dbReference>
<dbReference type="InterPro" id="IPR007219">
    <property type="entry name" value="XnlR_reg_dom"/>
</dbReference>
<feature type="compositionally biased region" description="Polar residues" evidence="3">
    <location>
        <begin position="512"/>
        <end position="529"/>
    </location>
</feature>
<dbReference type="Pfam" id="PF04082">
    <property type="entry name" value="Fungal_trans"/>
    <property type="match status" value="1"/>
</dbReference>
<keyword evidence="6" id="KW-1185">Reference proteome</keyword>
<dbReference type="GO" id="GO:0008270">
    <property type="term" value="F:zinc ion binding"/>
    <property type="evidence" value="ECO:0007669"/>
    <property type="project" value="InterPro"/>
</dbReference>
<dbReference type="PANTHER" id="PTHR31001:SF90">
    <property type="entry name" value="CENTROMERE DNA-BINDING PROTEIN COMPLEX CBF3 SUBUNIT B"/>
    <property type="match status" value="1"/>
</dbReference>
<evidence type="ECO:0000313" key="5">
    <source>
        <dbReference type="EMBL" id="KAK5543555.1"/>
    </source>
</evidence>
<sequence>MASDIHQTRDEDLQSLENAATREDSVLPMLSNGLAFRISSTSEILGRQISQQHPVQVSEHERVNETVVTFPKFRVAALLLQSYESTGDYIVRILHLPTVRSVIKSFYLRLSREESVPIGQAALLLSIFALAAFFYEPSESSQVATNPQDHLKLSKVFSKGALDVLDFSRRNTSGALEDIQAYIILTVVTFHLDGFSARGRLLLMSAATIARDLGLHRLDAKTEVLAEKNASVRDYVDREVKRRVFWFITSSDWLWSMVSGPQEGTYFIHPNHIQVKLPIDCNDDDLVLGESSELAMDPRPTGMSYLLERIRLAHLCREIVDRVPLETSKLEQVPYDHIIDLDRKLVGFISSLPFFFRLDAESRKRTRPLEIMYPNIPLLRYCISRAAHSRRCKLHQRFLLRQSSNPRYAFSRRACLESARAVIQFHGDLGGDGLPWIVAARRGIAMHFVHLALVVLVMDLCFNKDQADEAEIRAEVKATLQRFEDAKHDSPLLGRFLKSLCGIVRKHEIHPNESSNSALSNDPAQTSAPILNDFNPPGDDRWQPVQLGSTGQISDPALEAPTFDEFWDDAMAGEPDLDFSVWDSLLSSLDSRPL</sequence>
<comment type="subcellular location">
    <subcellularLocation>
        <location evidence="1">Nucleus</location>
    </subcellularLocation>
</comment>
<evidence type="ECO:0000256" key="1">
    <source>
        <dbReference type="ARBA" id="ARBA00004123"/>
    </source>
</evidence>
<evidence type="ECO:0000256" key="3">
    <source>
        <dbReference type="SAM" id="MobiDB-lite"/>
    </source>
</evidence>
<dbReference type="CDD" id="cd12148">
    <property type="entry name" value="fungal_TF_MHR"/>
    <property type="match status" value="1"/>
</dbReference>
<accession>A0AAV9QIH8</accession>
<dbReference type="Proteomes" id="UP001345827">
    <property type="component" value="Unassembled WGS sequence"/>
</dbReference>
<evidence type="ECO:0000259" key="4">
    <source>
        <dbReference type="Pfam" id="PF04082"/>
    </source>
</evidence>
<feature type="domain" description="Xylanolytic transcriptional activator regulatory" evidence="4">
    <location>
        <begin position="93"/>
        <end position="322"/>
    </location>
</feature>
<gene>
    <name evidence="5" type="ORF">LTR25_001169</name>
</gene>
<dbReference type="PANTHER" id="PTHR31001">
    <property type="entry name" value="UNCHARACTERIZED TRANSCRIPTIONAL REGULATORY PROTEIN"/>
    <property type="match status" value="1"/>
</dbReference>
<dbReference type="AlphaFoldDB" id="A0AAV9QIH8"/>
<dbReference type="InterPro" id="IPR050613">
    <property type="entry name" value="Sec_Metabolite_Reg"/>
</dbReference>
<dbReference type="GO" id="GO:0005634">
    <property type="term" value="C:nucleus"/>
    <property type="evidence" value="ECO:0007669"/>
    <property type="project" value="UniProtKB-SubCell"/>
</dbReference>
<keyword evidence="2" id="KW-0539">Nucleus</keyword>
<name>A0AAV9QIH8_9PEZI</name>
<comment type="caution">
    <text evidence="5">The sequence shown here is derived from an EMBL/GenBank/DDBJ whole genome shotgun (WGS) entry which is preliminary data.</text>
</comment>